<dbReference type="STRING" id="307972.A0A2G8LCX9"/>
<evidence type="ECO:0000313" key="1">
    <source>
        <dbReference type="EMBL" id="PIK58103.1"/>
    </source>
</evidence>
<accession>A0A2G8LCX9</accession>
<dbReference type="AlphaFoldDB" id="A0A2G8LCX9"/>
<comment type="caution">
    <text evidence="1">The sequence shown here is derived from an EMBL/GenBank/DDBJ whole genome shotgun (WGS) entry which is preliminary data.</text>
</comment>
<dbReference type="Pfam" id="PF05380">
    <property type="entry name" value="Peptidase_A17"/>
    <property type="match status" value="1"/>
</dbReference>
<organism evidence="1 2">
    <name type="scientific">Stichopus japonicus</name>
    <name type="common">Sea cucumber</name>
    <dbReference type="NCBI Taxonomy" id="307972"/>
    <lineage>
        <taxon>Eukaryota</taxon>
        <taxon>Metazoa</taxon>
        <taxon>Echinodermata</taxon>
        <taxon>Eleutherozoa</taxon>
        <taxon>Echinozoa</taxon>
        <taxon>Holothuroidea</taxon>
        <taxon>Aspidochirotacea</taxon>
        <taxon>Aspidochirotida</taxon>
        <taxon>Stichopodidae</taxon>
        <taxon>Apostichopus</taxon>
    </lineage>
</organism>
<sequence length="317" mass="36370">MKAHKWVTNNQEVMERIPIESRAKEIKLNEEDLPSVKALGLSWKADEDVFTFIEPDVTNPEKKLTKRKVLSKIASVFDPLGFLSPVVIAGKVLMQKIWADGLQWDEVMEGELADEVIKWLEDLQNLRKISIQRCLCTNEGAVELHTFVDASEDAYASVVYVCSTNENGKTSRFVASKTKVAPLKSMSIPRLELMAAVLGVRLTMAITRALEMKMEEVHFWSDSMNVLYWIRNRSRLFKTFVANRVGEIQNSTNPNQWKYVQSKLNPADIASRGASVNELKSNLLWWEGPSFIKESEENWPKMKIEEPKKRNKRESHK</sequence>
<dbReference type="Proteomes" id="UP000230750">
    <property type="component" value="Unassembled WGS sequence"/>
</dbReference>
<proteinExistence type="predicted"/>
<protein>
    <submittedName>
        <fullName evidence="1">Uncharacterized protein</fullName>
    </submittedName>
</protein>
<evidence type="ECO:0000313" key="2">
    <source>
        <dbReference type="Proteomes" id="UP000230750"/>
    </source>
</evidence>
<dbReference type="InterPro" id="IPR008042">
    <property type="entry name" value="Retrotrans_Pao"/>
</dbReference>
<keyword evidence="2" id="KW-1185">Reference proteome</keyword>
<dbReference type="PANTHER" id="PTHR47331">
    <property type="entry name" value="PHD-TYPE DOMAIN-CONTAINING PROTEIN"/>
    <property type="match status" value="1"/>
</dbReference>
<dbReference type="OrthoDB" id="5983986at2759"/>
<reference evidence="1 2" key="1">
    <citation type="journal article" date="2017" name="PLoS Biol.">
        <title>The sea cucumber genome provides insights into morphological evolution and visceral regeneration.</title>
        <authorList>
            <person name="Zhang X."/>
            <person name="Sun L."/>
            <person name="Yuan J."/>
            <person name="Sun Y."/>
            <person name="Gao Y."/>
            <person name="Zhang L."/>
            <person name="Li S."/>
            <person name="Dai H."/>
            <person name="Hamel J.F."/>
            <person name="Liu C."/>
            <person name="Yu Y."/>
            <person name="Liu S."/>
            <person name="Lin W."/>
            <person name="Guo K."/>
            <person name="Jin S."/>
            <person name="Xu P."/>
            <person name="Storey K.B."/>
            <person name="Huan P."/>
            <person name="Zhang T."/>
            <person name="Zhou Y."/>
            <person name="Zhang J."/>
            <person name="Lin C."/>
            <person name="Li X."/>
            <person name="Xing L."/>
            <person name="Huo D."/>
            <person name="Sun M."/>
            <person name="Wang L."/>
            <person name="Mercier A."/>
            <person name="Li F."/>
            <person name="Yang H."/>
            <person name="Xiang J."/>
        </authorList>
    </citation>
    <scope>NUCLEOTIDE SEQUENCE [LARGE SCALE GENOMIC DNA]</scope>
    <source>
        <strain evidence="1">Shaxun</strain>
        <tissue evidence="1">Muscle</tissue>
    </source>
</reference>
<name>A0A2G8LCX9_STIJA</name>
<gene>
    <name evidence="1" type="ORF">BSL78_04959</name>
</gene>
<dbReference type="EMBL" id="MRZV01000122">
    <property type="protein sequence ID" value="PIK58103.1"/>
    <property type="molecule type" value="Genomic_DNA"/>
</dbReference>